<evidence type="ECO:0000256" key="1">
    <source>
        <dbReference type="ARBA" id="ARBA00006817"/>
    </source>
</evidence>
<dbReference type="SUPFAM" id="SSF55961">
    <property type="entry name" value="Bet v1-like"/>
    <property type="match status" value="1"/>
</dbReference>
<reference evidence="3 4" key="1">
    <citation type="submission" date="2018-10" db="EMBL/GenBank/DDBJ databases">
        <title>Genomic Encyclopedia of Archaeal and Bacterial Type Strains, Phase II (KMG-II): from individual species to whole genera.</title>
        <authorList>
            <person name="Goeker M."/>
        </authorList>
    </citation>
    <scope>NUCLEOTIDE SEQUENCE [LARGE SCALE GENOMIC DNA]</scope>
    <source>
        <strain evidence="3 4">DSM 29317</strain>
    </source>
</reference>
<proteinExistence type="inferred from homology"/>
<dbReference type="AlphaFoldDB" id="A0A497ZUS7"/>
<name>A0A497ZUS7_9RHOB</name>
<evidence type="ECO:0000259" key="2">
    <source>
        <dbReference type="Pfam" id="PF08327"/>
    </source>
</evidence>
<dbReference type="InterPro" id="IPR013538">
    <property type="entry name" value="ASHA1/2-like_C"/>
</dbReference>
<dbReference type="Pfam" id="PF08327">
    <property type="entry name" value="AHSA1"/>
    <property type="match status" value="1"/>
</dbReference>
<evidence type="ECO:0000313" key="4">
    <source>
        <dbReference type="Proteomes" id="UP000271700"/>
    </source>
</evidence>
<gene>
    <name evidence="3" type="ORF">CLV75_0200</name>
</gene>
<organism evidence="3 4">
    <name type="scientific">Ruegeria conchae</name>
    <dbReference type="NCBI Taxonomy" id="981384"/>
    <lineage>
        <taxon>Bacteria</taxon>
        <taxon>Pseudomonadati</taxon>
        <taxon>Pseudomonadota</taxon>
        <taxon>Alphaproteobacteria</taxon>
        <taxon>Rhodobacterales</taxon>
        <taxon>Roseobacteraceae</taxon>
        <taxon>Ruegeria</taxon>
    </lineage>
</organism>
<dbReference type="InterPro" id="IPR023393">
    <property type="entry name" value="START-like_dom_sf"/>
</dbReference>
<comment type="caution">
    <text evidence="3">The sequence shown here is derived from an EMBL/GenBank/DDBJ whole genome shotgun (WGS) entry which is preliminary data.</text>
</comment>
<evidence type="ECO:0000313" key="3">
    <source>
        <dbReference type="EMBL" id="RLK10233.1"/>
    </source>
</evidence>
<keyword evidence="4" id="KW-1185">Reference proteome</keyword>
<dbReference type="STRING" id="981384.GCA_000192475_02872"/>
<sequence>MTDPIIKTVVVNAAPQQAFDIFVKRTASWWPLNRHAVSAGAGKAALGVVIETEVGGAVYEVMHDGARAKWGEVLDYEVGRHFAMSWHPGTDPDKQTRVEVKFEDHGQGQTKVTLTHSGWEVWAAEAQTKRDGYNSGWDYVLATCFADAVGK</sequence>
<feature type="domain" description="Activator of Hsp90 ATPase homologue 1/2-like C-terminal" evidence="2">
    <location>
        <begin position="15"/>
        <end position="141"/>
    </location>
</feature>
<dbReference type="OrthoDB" id="793407at2"/>
<comment type="similarity">
    <text evidence="1">Belongs to the AHA1 family.</text>
</comment>
<protein>
    <submittedName>
        <fullName evidence="3">Uncharacterized protein YndB with AHSA1/START domain</fullName>
    </submittedName>
</protein>
<dbReference type="Gene3D" id="3.30.530.20">
    <property type="match status" value="1"/>
</dbReference>
<dbReference type="Proteomes" id="UP000271700">
    <property type="component" value="Unassembled WGS sequence"/>
</dbReference>
<dbReference type="RefSeq" id="WP_010439306.1">
    <property type="nucleotide sequence ID" value="NZ_AEYW01000006.1"/>
</dbReference>
<accession>A0A497ZUS7</accession>
<dbReference type="EMBL" id="RCCT01000001">
    <property type="protein sequence ID" value="RLK10233.1"/>
    <property type="molecule type" value="Genomic_DNA"/>
</dbReference>